<dbReference type="GO" id="GO:0000151">
    <property type="term" value="C:ubiquitin ligase complex"/>
    <property type="evidence" value="ECO:0007669"/>
    <property type="project" value="TreeGrafter"/>
</dbReference>
<accession>A0AAN8I3G8</accession>
<evidence type="ECO:0000259" key="3">
    <source>
        <dbReference type="PROSITE" id="PS51229"/>
    </source>
</evidence>
<evidence type="ECO:0000313" key="4">
    <source>
        <dbReference type="EMBL" id="KAK5948440.1"/>
    </source>
</evidence>
<comment type="caution">
    <text evidence="4">The sequence shown here is derived from an EMBL/GenBank/DDBJ whole genome shotgun (WGS) entry which is preliminary data.</text>
</comment>
<dbReference type="GO" id="GO:0031624">
    <property type="term" value="F:ubiquitin conjugating enzyme binding"/>
    <property type="evidence" value="ECO:0007669"/>
    <property type="project" value="TreeGrafter"/>
</dbReference>
<dbReference type="AlphaFoldDB" id="A0AAN8I3G8"/>
<reference evidence="4 5" key="1">
    <citation type="submission" date="2022-12" db="EMBL/GenBank/DDBJ databases">
        <title>Genomic features and morphological characterization of a novel Knufia sp. strain isolated from spacecraft assembly facility.</title>
        <authorList>
            <person name="Teixeira M."/>
            <person name="Chander A.M."/>
            <person name="Stajich J.E."/>
            <person name="Venkateswaran K."/>
        </authorList>
    </citation>
    <scope>NUCLEOTIDE SEQUENCE [LARGE SCALE GENOMIC DNA]</scope>
    <source>
        <strain evidence="4 5">FJI-L2-BK-P2</strain>
    </source>
</reference>
<dbReference type="InterPro" id="IPR014764">
    <property type="entry name" value="DCN-prot"/>
</dbReference>
<evidence type="ECO:0000256" key="1">
    <source>
        <dbReference type="ARBA" id="ARBA00022786"/>
    </source>
</evidence>
<dbReference type="Gene3D" id="1.10.238.10">
    <property type="entry name" value="EF-hand"/>
    <property type="match status" value="1"/>
</dbReference>
<organism evidence="4 5">
    <name type="scientific">Knufia fluminis</name>
    <dbReference type="NCBI Taxonomy" id="191047"/>
    <lineage>
        <taxon>Eukaryota</taxon>
        <taxon>Fungi</taxon>
        <taxon>Dikarya</taxon>
        <taxon>Ascomycota</taxon>
        <taxon>Pezizomycotina</taxon>
        <taxon>Eurotiomycetes</taxon>
        <taxon>Chaetothyriomycetidae</taxon>
        <taxon>Chaetothyriales</taxon>
        <taxon>Trichomeriaceae</taxon>
        <taxon>Knufia</taxon>
    </lineage>
</organism>
<dbReference type="GO" id="GO:0016874">
    <property type="term" value="F:ligase activity"/>
    <property type="evidence" value="ECO:0007669"/>
    <property type="project" value="UniProtKB-KW"/>
</dbReference>
<protein>
    <recommendedName>
        <fullName evidence="2">Defective in cullin neddylation protein</fullName>
    </recommendedName>
</protein>
<dbReference type="Gene3D" id="1.10.238.200">
    <property type="entry name" value="Cullin, PONY binding domain"/>
    <property type="match status" value="1"/>
</dbReference>
<evidence type="ECO:0000313" key="5">
    <source>
        <dbReference type="Proteomes" id="UP001316803"/>
    </source>
</evidence>
<keyword evidence="5" id="KW-1185">Reference proteome</keyword>
<comment type="function">
    <text evidence="2">Neddylation of cullins play an essential role in the regulation of SCF-type complexes activity.</text>
</comment>
<keyword evidence="1" id="KW-0833">Ubl conjugation pathway</keyword>
<dbReference type="GO" id="GO:0097602">
    <property type="term" value="F:cullin family protein binding"/>
    <property type="evidence" value="ECO:0007669"/>
    <property type="project" value="TreeGrafter"/>
</dbReference>
<dbReference type="InterPro" id="IPR009060">
    <property type="entry name" value="UBA-like_sf"/>
</dbReference>
<dbReference type="PROSITE" id="PS51229">
    <property type="entry name" value="DCUN1"/>
    <property type="match status" value="1"/>
</dbReference>
<dbReference type="InterPro" id="IPR042460">
    <property type="entry name" value="DCN1-like_PONY"/>
</dbReference>
<dbReference type="SUPFAM" id="SSF46934">
    <property type="entry name" value="UBA-like"/>
    <property type="match status" value="1"/>
</dbReference>
<feature type="domain" description="DCUN1" evidence="3">
    <location>
        <begin position="55"/>
        <end position="265"/>
    </location>
</feature>
<dbReference type="EMBL" id="JAKLMC020000047">
    <property type="protein sequence ID" value="KAK5948440.1"/>
    <property type="molecule type" value="Genomic_DNA"/>
</dbReference>
<evidence type="ECO:0000256" key="2">
    <source>
        <dbReference type="RuleBase" id="RU410713"/>
    </source>
</evidence>
<gene>
    <name evidence="4" type="primary">DCN1</name>
    <name evidence="4" type="ORF">OHC33_010474</name>
</gene>
<dbReference type="Pfam" id="PF14555">
    <property type="entry name" value="UBA_4"/>
    <property type="match status" value="1"/>
</dbReference>
<dbReference type="GO" id="GO:0045116">
    <property type="term" value="P:protein neddylation"/>
    <property type="evidence" value="ECO:0007669"/>
    <property type="project" value="TreeGrafter"/>
</dbReference>
<dbReference type="Gene3D" id="1.10.8.10">
    <property type="entry name" value="DNA helicase RuvA subunit, C-terminal domain"/>
    <property type="match status" value="1"/>
</dbReference>
<dbReference type="GO" id="GO:0032182">
    <property type="term" value="F:ubiquitin-like protein binding"/>
    <property type="evidence" value="ECO:0007669"/>
    <property type="project" value="TreeGrafter"/>
</dbReference>
<proteinExistence type="predicted"/>
<dbReference type="CDD" id="cd14273">
    <property type="entry name" value="UBA_TAP-C_like"/>
    <property type="match status" value="1"/>
</dbReference>
<dbReference type="Proteomes" id="UP001316803">
    <property type="component" value="Unassembled WGS sequence"/>
</dbReference>
<dbReference type="Pfam" id="PF03556">
    <property type="entry name" value="Cullin_binding"/>
    <property type="match status" value="1"/>
</dbReference>
<name>A0AAN8I3G8_9EURO</name>
<dbReference type="PANTHER" id="PTHR12281:SF31">
    <property type="entry name" value="DCN1-LIKE PROTEIN 3"/>
    <property type="match status" value="1"/>
</dbReference>
<sequence length="277" mass="31116">MPAYNSAQRAAISQFVNFTQAKESIAARLLKSHDWDVERAVNAHYTGSSNSGPSQSQQSIRKIFDTYRDDATNEPGRIGMEGVMKYFEAIDVALDDVSFVVAFELLEAPSMGEFSREGFVNGWTNASTPSNPCDTLDRQRSYIKSLVQKLSSDPAYFKQVYKGSFKYAKPEDKRAIPVEDAFAFWDMFFGGQKGGIDWGSKGTNWYELWREYYTSKNSRPVNKDLWGQVAELVSKTREPGGETLEWWSEDGAWPTAVDDFVAFVKEKRGAAGGMDTS</sequence>
<dbReference type="InterPro" id="IPR005176">
    <property type="entry name" value="PONY_dom"/>
</dbReference>
<keyword evidence="4" id="KW-0436">Ligase</keyword>
<dbReference type="PANTHER" id="PTHR12281">
    <property type="entry name" value="RP42 RELATED"/>
    <property type="match status" value="1"/>
</dbReference>